<dbReference type="CDD" id="cd01650">
    <property type="entry name" value="RT_nLTR_like"/>
    <property type="match status" value="1"/>
</dbReference>
<feature type="domain" description="Reverse transcriptase" evidence="2">
    <location>
        <begin position="778"/>
        <end position="899"/>
    </location>
</feature>
<dbReference type="SUPFAM" id="SSF56672">
    <property type="entry name" value="DNA/RNA polymerases"/>
    <property type="match status" value="1"/>
</dbReference>
<sequence>MEDLEGLWEKFSLSKREGHTVDLLSTQDQPKSFLAAKFLTRRTLNVESVARTFKPLWRTDHGFTIRDMNDNKLVFVFEDEADRERVMMGEPWAYDKHLVILKRIEEDEAIEEVEFRETSFWVQLHGLPVRRMNHEVANALGSSLGKIDRVSEGEANAEGGMAMRIRVSMDVTKPLCRGRKTRIEKGRETWISFKYERLPNFCYWCRHVSQSDKDCPYWLRNKDSLSIEEQQFGPWLRASTERPWRKMEVKVEGIVCPPPSKHKTPPHTQPRSHTRPPPTTSTPYTSPIIPPSPPNNHNPLSPTPPQTTNDTPPCSIPPPIPVPETTQTPVPVDFMTDMEVEENPVSTPFCLTKPNRKEDIFESQLREIDSAINYLQKEKECTLISPDREINAKISLPPTNISGPNPNSGSHAILANSRNKGGGLCLFWKKEINLRVSSFSPSHIDAIINENQNNVWRLTGFYGAPETRNREESWDLLRRLNSQFKIPWCCLGDFNELVRIEEKQGKHLRFDRQMQLFQDVLDDCGFVDLGFIGPQFTWTNNRTGDMTWERLDRAVATPEWLTWFPLARVHHLDWRWSDHKPIWTIEAAWRKSKPGVPMYTAWEKIHACRRDLRKWSRNNFGNIQNQISETEKQLKTAEALSMQGRDHTQVAILKRRLHDLWDKNERLWRQRSRVEWLKNGDPNPCQVEQVVECIPQVVTAEMNNLLTTEFTPDEVTTALKQMGPLKAPGPDGLPPLFYQRYWHIIGEDITKAVLNCLNSGKLLKAINHTYITLIPKVKSPEDVKEFRPISLCNVIYKMCSKVLANRLKKILPQIVSESQSAFVPGRLITDNILVAFETLHHMHHQRKGKFGSMALKLDMSKAYDRVEWQYLKRVMEKMGFHSKWVTLMMECITTVSYSILVNGEPHGFIKPTRATTHDVSYIQGILKEYEEASGQQINRAKTTIFFSKSASQRDQATILGMLGVPAIKQYEKYLGLPSFGQDGDRGKMHWLPWNTLCKAKTNGGLGLRELGMFNEALLAKQVWRLMHNTSSLFYKVFKAKYFPHCSILDAQPNTRSSFAWKSILGAKNLIRKGLIWRVGAGSKVRIWEDKWLPIRNHNIIISPCPPNTPLTHVKQLIDDQTKTWREAVIRTTFLPHEAEIILGISLSSYNQDDTATWGGTKNGVYAVRSGYHLLLNESHQEQPGSSDTSLVTHIWNKIWSLQIPVKIRHFLWRACHESLPTRKNLHHRHVQDDPLCASCNNSVESALHALWQCNSLDDIWMAVPWGRPLKAEKYLDFMELMHCCIQSLSSSNLQLFAVITWSIWYRRNCLWRNQPTDSIDQLLHRAQRILTEFLEAQETPNLPTRNTEHPIEVKWKPPQPGRYKINYDGAMFAETNEAGIGVIIRNHKGEAMASMCHRIHYPHSVEAMEV</sequence>
<dbReference type="InterPro" id="IPR036691">
    <property type="entry name" value="Endo/exonu/phosph_ase_sf"/>
</dbReference>
<evidence type="ECO:0000259" key="6">
    <source>
        <dbReference type="Pfam" id="PF14392"/>
    </source>
</evidence>
<dbReference type="Pfam" id="PF13966">
    <property type="entry name" value="zf-RVT"/>
    <property type="match status" value="1"/>
</dbReference>
<evidence type="ECO:0000256" key="1">
    <source>
        <dbReference type="SAM" id="MobiDB-lite"/>
    </source>
</evidence>
<proteinExistence type="predicted"/>
<dbReference type="InterPro" id="IPR026960">
    <property type="entry name" value="RVT-Znf"/>
</dbReference>
<dbReference type="PANTHER" id="PTHR46890:SF48">
    <property type="entry name" value="RNA-DIRECTED DNA POLYMERASE"/>
    <property type="match status" value="1"/>
</dbReference>
<evidence type="ECO:0000259" key="2">
    <source>
        <dbReference type="Pfam" id="PF00078"/>
    </source>
</evidence>
<gene>
    <name evidence="7" type="ORF">FSB_LOCUS18006</name>
</gene>
<protein>
    <recommendedName>
        <fullName evidence="8">Reverse transcriptase domain-containing protein</fullName>
    </recommendedName>
</protein>
<dbReference type="Pfam" id="PF00078">
    <property type="entry name" value="RVT_1"/>
    <property type="match status" value="1"/>
</dbReference>
<dbReference type="Gene3D" id="3.60.10.10">
    <property type="entry name" value="Endonuclease/exonuclease/phosphatase"/>
    <property type="match status" value="1"/>
</dbReference>
<dbReference type="InterPro" id="IPR025558">
    <property type="entry name" value="DUF4283"/>
</dbReference>
<feature type="region of interest" description="Disordered" evidence="1">
    <location>
        <begin position="253"/>
        <end position="330"/>
    </location>
</feature>
<dbReference type="InterPro" id="IPR005135">
    <property type="entry name" value="Endo/exonuclease/phosphatase"/>
</dbReference>
<feature type="domain" description="Reverse transcriptase zinc-binding" evidence="4">
    <location>
        <begin position="1165"/>
        <end position="1260"/>
    </location>
</feature>
<evidence type="ECO:0000259" key="3">
    <source>
        <dbReference type="Pfam" id="PF03372"/>
    </source>
</evidence>
<name>A0A2N9FTN8_FAGSY</name>
<dbReference type="GO" id="GO:0003824">
    <property type="term" value="F:catalytic activity"/>
    <property type="evidence" value="ECO:0007669"/>
    <property type="project" value="InterPro"/>
</dbReference>
<evidence type="ECO:0000259" key="5">
    <source>
        <dbReference type="Pfam" id="PF14111"/>
    </source>
</evidence>
<evidence type="ECO:0008006" key="8">
    <source>
        <dbReference type="Google" id="ProtNLM"/>
    </source>
</evidence>
<dbReference type="InterPro" id="IPR025836">
    <property type="entry name" value="Zn_knuckle_CX2CX4HX4C"/>
</dbReference>
<accession>A0A2N9FTN8</accession>
<evidence type="ECO:0000259" key="4">
    <source>
        <dbReference type="Pfam" id="PF13966"/>
    </source>
</evidence>
<dbReference type="Pfam" id="PF03372">
    <property type="entry name" value="Exo_endo_phos"/>
    <property type="match status" value="1"/>
</dbReference>
<dbReference type="Pfam" id="PF14392">
    <property type="entry name" value="zf-CCHC_4"/>
    <property type="match status" value="1"/>
</dbReference>
<feature type="domain" description="DUF4283" evidence="5">
    <location>
        <begin position="30"/>
        <end position="111"/>
    </location>
</feature>
<dbReference type="SUPFAM" id="SSF56219">
    <property type="entry name" value="DNase I-like"/>
    <property type="match status" value="1"/>
</dbReference>
<feature type="compositionally biased region" description="Pro residues" evidence="1">
    <location>
        <begin position="288"/>
        <end position="305"/>
    </location>
</feature>
<dbReference type="InterPro" id="IPR052343">
    <property type="entry name" value="Retrotransposon-Effector_Assoc"/>
</dbReference>
<feature type="domain" description="Endonuclease/exonuclease/phosphatase" evidence="3">
    <location>
        <begin position="411"/>
        <end position="579"/>
    </location>
</feature>
<dbReference type="InterPro" id="IPR000477">
    <property type="entry name" value="RT_dom"/>
</dbReference>
<organism evidence="7">
    <name type="scientific">Fagus sylvatica</name>
    <name type="common">Beechnut</name>
    <dbReference type="NCBI Taxonomy" id="28930"/>
    <lineage>
        <taxon>Eukaryota</taxon>
        <taxon>Viridiplantae</taxon>
        <taxon>Streptophyta</taxon>
        <taxon>Embryophyta</taxon>
        <taxon>Tracheophyta</taxon>
        <taxon>Spermatophyta</taxon>
        <taxon>Magnoliopsida</taxon>
        <taxon>eudicotyledons</taxon>
        <taxon>Gunneridae</taxon>
        <taxon>Pentapetalae</taxon>
        <taxon>rosids</taxon>
        <taxon>fabids</taxon>
        <taxon>Fagales</taxon>
        <taxon>Fagaceae</taxon>
        <taxon>Fagus</taxon>
    </lineage>
</organism>
<dbReference type="PANTHER" id="PTHR46890">
    <property type="entry name" value="NON-LTR RETROLELEMENT REVERSE TRANSCRIPTASE-LIKE PROTEIN-RELATED"/>
    <property type="match status" value="1"/>
</dbReference>
<reference evidence="7" key="1">
    <citation type="submission" date="2018-02" db="EMBL/GenBank/DDBJ databases">
        <authorList>
            <person name="Cohen D.B."/>
            <person name="Kent A.D."/>
        </authorList>
    </citation>
    <scope>NUCLEOTIDE SEQUENCE</scope>
</reference>
<dbReference type="EMBL" id="OIVN01001121">
    <property type="protein sequence ID" value="SPC90124.1"/>
    <property type="molecule type" value="Genomic_DNA"/>
</dbReference>
<feature type="compositionally biased region" description="Basic residues" evidence="1">
    <location>
        <begin position="260"/>
        <end position="274"/>
    </location>
</feature>
<dbReference type="InterPro" id="IPR043502">
    <property type="entry name" value="DNA/RNA_pol_sf"/>
</dbReference>
<feature type="domain" description="Zinc knuckle CX2CX4HX4C" evidence="6">
    <location>
        <begin position="169"/>
        <end position="217"/>
    </location>
</feature>
<evidence type="ECO:0000313" key="7">
    <source>
        <dbReference type="EMBL" id="SPC90124.1"/>
    </source>
</evidence>
<dbReference type="Pfam" id="PF14111">
    <property type="entry name" value="DUF4283"/>
    <property type="match status" value="1"/>
</dbReference>